<feature type="domain" description="RDD" evidence="7">
    <location>
        <begin position="12"/>
        <end position="157"/>
    </location>
</feature>
<accession>A0A4T0URY0</accession>
<evidence type="ECO:0000256" key="6">
    <source>
        <dbReference type="SAM" id="Phobius"/>
    </source>
</evidence>
<feature type="transmembrane region" description="Helical" evidence="6">
    <location>
        <begin position="17"/>
        <end position="38"/>
    </location>
</feature>
<dbReference type="Pfam" id="PF06271">
    <property type="entry name" value="RDD"/>
    <property type="match status" value="1"/>
</dbReference>
<dbReference type="GO" id="GO:0005886">
    <property type="term" value="C:plasma membrane"/>
    <property type="evidence" value="ECO:0007669"/>
    <property type="project" value="UniProtKB-SubCell"/>
</dbReference>
<evidence type="ECO:0000259" key="7">
    <source>
        <dbReference type="Pfam" id="PF06271"/>
    </source>
</evidence>
<proteinExistence type="predicted"/>
<protein>
    <submittedName>
        <fullName evidence="8">RDD family protein</fullName>
    </submittedName>
</protein>
<dbReference type="RefSeq" id="WP_136554237.1">
    <property type="nucleotide sequence ID" value="NZ_STGJ01000012.1"/>
</dbReference>
<sequence>MTIPSAEPTLARTLAALFYEILLGCAVLLAFAAVLTPLKALLPAGAFADWLFRLALAALMFGYCGFCWTRGGQTLAMKTWRLRVERADGGALSWPDALRRFLVVLVLFVGVPVLVWAGWSRALGEAAPLWLLPLWLAIPFACRLLDPAKLSLHDRLAATRVVQLPKRA</sequence>
<keyword evidence="5 6" id="KW-0472">Membrane</keyword>
<comment type="caution">
    <text evidence="8">The sequence shown here is derived from an EMBL/GenBank/DDBJ whole genome shotgun (WGS) entry which is preliminary data.</text>
</comment>
<gene>
    <name evidence="8" type="ORF">E5K04_11605</name>
</gene>
<dbReference type="PANTHER" id="PTHR36115:SF10">
    <property type="entry name" value="RDD DOMAIN-CONTAINING PROTEIN"/>
    <property type="match status" value="1"/>
</dbReference>
<dbReference type="InterPro" id="IPR010432">
    <property type="entry name" value="RDD"/>
</dbReference>
<keyword evidence="3 6" id="KW-0812">Transmembrane</keyword>
<keyword evidence="9" id="KW-1185">Reference proteome</keyword>
<name>A0A4T0URY0_9NEIS</name>
<comment type="subcellular location">
    <subcellularLocation>
        <location evidence="1">Cell membrane</location>
        <topology evidence="1">Multi-pass membrane protein</topology>
    </subcellularLocation>
</comment>
<feature type="transmembrane region" description="Helical" evidence="6">
    <location>
        <begin position="50"/>
        <end position="68"/>
    </location>
</feature>
<dbReference type="AlphaFoldDB" id="A0A4T0URY0"/>
<keyword evidence="2" id="KW-1003">Cell membrane</keyword>
<dbReference type="EMBL" id="STGJ01000012">
    <property type="protein sequence ID" value="TIC81225.1"/>
    <property type="molecule type" value="Genomic_DNA"/>
</dbReference>
<evidence type="ECO:0000256" key="5">
    <source>
        <dbReference type="ARBA" id="ARBA00023136"/>
    </source>
</evidence>
<dbReference type="OrthoDB" id="5298807at2"/>
<reference evidence="8 9" key="1">
    <citation type="submission" date="2019-04" db="EMBL/GenBank/DDBJ databases">
        <title>Crenobacter sp. nov.</title>
        <authorList>
            <person name="Shi S."/>
        </authorList>
    </citation>
    <scope>NUCLEOTIDE SEQUENCE [LARGE SCALE GENOMIC DNA]</scope>
    <source>
        <strain evidence="8 9">GY 70310</strain>
    </source>
</reference>
<dbReference type="PANTHER" id="PTHR36115">
    <property type="entry name" value="PROLINE-RICH ANTIGEN HOMOLOG-RELATED"/>
    <property type="match status" value="1"/>
</dbReference>
<evidence type="ECO:0000256" key="1">
    <source>
        <dbReference type="ARBA" id="ARBA00004651"/>
    </source>
</evidence>
<feature type="transmembrane region" description="Helical" evidence="6">
    <location>
        <begin position="101"/>
        <end position="120"/>
    </location>
</feature>
<keyword evidence="4 6" id="KW-1133">Transmembrane helix</keyword>
<organism evidence="8 9">
    <name type="scientific">Crenobacter intestini</name>
    <dbReference type="NCBI Taxonomy" id="2563443"/>
    <lineage>
        <taxon>Bacteria</taxon>
        <taxon>Pseudomonadati</taxon>
        <taxon>Pseudomonadota</taxon>
        <taxon>Betaproteobacteria</taxon>
        <taxon>Neisseriales</taxon>
        <taxon>Neisseriaceae</taxon>
        <taxon>Crenobacter</taxon>
    </lineage>
</organism>
<evidence type="ECO:0000256" key="3">
    <source>
        <dbReference type="ARBA" id="ARBA00022692"/>
    </source>
</evidence>
<evidence type="ECO:0000313" key="8">
    <source>
        <dbReference type="EMBL" id="TIC81225.1"/>
    </source>
</evidence>
<dbReference type="Proteomes" id="UP000308891">
    <property type="component" value="Unassembled WGS sequence"/>
</dbReference>
<evidence type="ECO:0000256" key="4">
    <source>
        <dbReference type="ARBA" id="ARBA00022989"/>
    </source>
</evidence>
<dbReference type="InterPro" id="IPR051791">
    <property type="entry name" value="Pra-immunoreactive"/>
</dbReference>
<evidence type="ECO:0000256" key="2">
    <source>
        <dbReference type="ARBA" id="ARBA00022475"/>
    </source>
</evidence>
<evidence type="ECO:0000313" key="9">
    <source>
        <dbReference type="Proteomes" id="UP000308891"/>
    </source>
</evidence>